<dbReference type="InterPro" id="IPR036388">
    <property type="entry name" value="WH-like_DNA-bd_sf"/>
</dbReference>
<dbReference type="FunFam" id="1.10.10.10:FF:000018">
    <property type="entry name" value="DNA-binding response regulator ResD"/>
    <property type="match status" value="1"/>
</dbReference>
<dbReference type="SUPFAM" id="SSF52172">
    <property type="entry name" value="CheY-like"/>
    <property type="match status" value="1"/>
</dbReference>
<dbReference type="GO" id="GO:0006355">
    <property type="term" value="P:regulation of DNA-templated transcription"/>
    <property type="evidence" value="ECO:0007669"/>
    <property type="project" value="InterPro"/>
</dbReference>
<evidence type="ECO:0000256" key="7">
    <source>
        <dbReference type="PROSITE-ProRule" id="PRU00169"/>
    </source>
</evidence>
<reference evidence="11 12" key="1">
    <citation type="submission" date="2018-05" db="EMBL/GenBank/DDBJ databases">
        <title>Genomic Encyclopedia of Type Strains, Phase IV (KMG-IV): sequencing the most valuable type-strain genomes for metagenomic binning, comparative biology and taxonomic classification.</title>
        <authorList>
            <person name="Goeker M."/>
        </authorList>
    </citation>
    <scope>NUCLEOTIDE SEQUENCE [LARGE SCALE GENOMIC DNA]</scope>
    <source>
        <strain evidence="11 12">DSM 28556</strain>
    </source>
</reference>
<dbReference type="SMART" id="SM00862">
    <property type="entry name" value="Trans_reg_C"/>
    <property type="match status" value="1"/>
</dbReference>
<keyword evidence="4" id="KW-0805">Transcription regulation</keyword>
<dbReference type="PROSITE" id="PS50110">
    <property type="entry name" value="RESPONSE_REGULATORY"/>
    <property type="match status" value="1"/>
</dbReference>
<gene>
    <name evidence="11" type="ORF">DFR56_1145</name>
</gene>
<dbReference type="Proteomes" id="UP000247978">
    <property type="component" value="Unassembled WGS sequence"/>
</dbReference>
<dbReference type="RefSeq" id="WP_110396596.1">
    <property type="nucleotide sequence ID" value="NZ_JADIJL010000001.1"/>
</dbReference>
<organism evidence="11 12">
    <name type="scientific">Pseudogracilibacillus auburnensis</name>
    <dbReference type="NCBI Taxonomy" id="1494959"/>
    <lineage>
        <taxon>Bacteria</taxon>
        <taxon>Bacillati</taxon>
        <taxon>Bacillota</taxon>
        <taxon>Bacilli</taxon>
        <taxon>Bacillales</taxon>
        <taxon>Bacillaceae</taxon>
        <taxon>Pseudogracilibacillus</taxon>
    </lineage>
</organism>
<keyword evidence="3" id="KW-0902">Two-component regulatory system</keyword>
<keyword evidence="2 7" id="KW-0597">Phosphoprotein</keyword>
<name>A0A2V3VS96_9BACI</name>
<dbReference type="Pfam" id="PF00486">
    <property type="entry name" value="Trans_reg_C"/>
    <property type="match status" value="1"/>
</dbReference>
<dbReference type="EMBL" id="QJJQ01000014">
    <property type="protein sequence ID" value="PXW83721.1"/>
    <property type="molecule type" value="Genomic_DNA"/>
</dbReference>
<dbReference type="PROSITE" id="PS51755">
    <property type="entry name" value="OMPR_PHOB"/>
    <property type="match status" value="1"/>
</dbReference>
<evidence type="ECO:0000256" key="6">
    <source>
        <dbReference type="ARBA" id="ARBA00023163"/>
    </source>
</evidence>
<evidence type="ECO:0000256" key="5">
    <source>
        <dbReference type="ARBA" id="ARBA00023125"/>
    </source>
</evidence>
<dbReference type="InterPro" id="IPR001867">
    <property type="entry name" value="OmpR/PhoB-type_DNA-bd"/>
</dbReference>
<evidence type="ECO:0000256" key="1">
    <source>
        <dbReference type="ARBA" id="ARBA00004496"/>
    </source>
</evidence>
<dbReference type="GO" id="GO:0032993">
    <property type="term" value="C:protein-DNA complex"/>
    <property type="evidence" value="ECO:0007669"/>
    <property type="project" value="TreeGrafter"/>
</dbReference>
<keyword evidence="12" id="KW-1185">Reference proteome</keyword>
<dbReference type="PANTHER" id="PTHR48111">
    <property type="entry name" value="REGULATOR OF RPOS"/>
    <property type="match status" value="1"/>
</dbReference>
<feature type="domain" description="OmpR/PhoB-type" evidence="10">
    <location>
        <begin position="127"/>
        <end position="227"/>
    </location>
</feature>
<dbReference type="GO" id="GO:0000976">
    <property type="term" value="F:transcription cis-regulatory region binding"/>
    <property type="evidence" value="ECO:0007669"/>
    <property type="project" value="TreeGrafter"/>
</dbReference>
<dbReference type="AlphaFoldDB" id="A0A2V3VS96"/>
<dbReference type="FunFam" id="3.40.50.2300:FF:000001">
    <property type="entry name" value="DNA-binding response regulator PhoB"/>
    <property type="match status" value="1"/>
</dbReference>
<dbReference type="Gene3D" id="1.10.10.10">
    <property type="entry name" value="Winged helix-like DNA-binding domain superfamily/Winged helix DNA-binding domain"/>
    <property type="match status" value="1"/>
</dbReference>
<dbReference type="InterPro" id="IPR016032">
    <property type="entry name" value="Sig_transdc_resp-reg_C-effctor"/>
</dbReference>
<feature type="modified residue" description="4-aspartylphosphate" evidence="7">
    <location>
        <position position="53"/>
    </location>
</feature>
<evidence type="ECO:0000256" key="8">
    <source>
        <dbReference type="PROSITE-ProRule" id="PRU01091"/>
    </source>
</evidence>
<evidence type="ECO:0000256" key="3">
    <source>
        <dbReference type="ARBA" id="ARBA00023012"/>
    </source>
</evidence>
<keyword evidence="5 8" id="KW-0238">DNA-binding</keyword>
<dbReference type="Pfam" id="PF00072">
    <property type="entry name" value="Response_reg"/>
    <property type="match status" value="1"/>
</dbReference>
<evidence type="ECO:0000259" key="10">
    <source>
        <dbReference type="PROSITE" id="PS51755"/>
    </source>
</evidence>
<dbReference type="SMART" id="SM00448">
    <property type="entry name" value="REC"/>
    <property type="match status" value="1"/>
</dbReference>
<dbReference type="PANTHER" id="PTHR48111:SF73">
    <property type="entry name" value="ALKALINE PHOSPHATASE SYNTHESIS TRANSCRIPTIONAL REGULATORY PROTEIN PHOP"/>
    <property type="match status" value="1"/>
</dbReference>
<evidence type="ECO:0000313" key="11">
    <source>
        <dbReference type="EMBL" id="PXW83721.1"/>
    </source>
</evidence>
<dbReference type="OrthoDB" id="2578266at2"/>
<dbReference type="GO" id="GO:0000156">
    <property type="term" value="F:phosphorelay response regulator activity"/>
    <property type="evidence" value="ECO:0007669"/>
    <property type="project" value="TreeGrafter"/>
</dbReference>
<proteinExistence type="predicted"/>
<dbReference type="CDD" id="cd17574">
    <property type="entry name" value="REC_OmpR"/>
    <property type="match status" value="1"/>
</dbReference>
<accession>A0A2V3VS96</accession>
<evidence type="ECO:0000256" key="2">
    <source>
        <dbReference type="ARBA" id="ARBA00022553"/>
    </source>
</evidence>
<protein>
    <submittedName>
        <fullName evidence="11">Two-component system alkaline phosphatase synthesis response regulator PhoP</fullName>
    </submittedName>
</protein>
<dbReference type="Gene3D" id="6.10.250.690">
    <property type="match status" value="1"/>
</dbReference>
<dbReference type="CDD" id="cd00383">
    <property type="entry name" value="trans_reg_C"/>
    <property type="match status" value="1"/>
</dbReference>
<dbReference type="Gene3D" id="3.40.50.2300">
    <property type="match status" value="1"/>
</dbReference>
<feature type="domain" description="Response regulatory" evidence="9">
    <location>
        <begin position="4"/>
        <end position="120"/>
    </location>
</feature>
<feature type="DNA-binding region" description="OmpR/PhoB-type" evidence="8">
    <location>
        <begin position="127"/>
        <end position="227"/>
    </location>
</feature>
<dbReference type="InterPro" id="IPR011006">
    <property type="entry name" value="CheY-like_superfamily"/>
</dbReference>
<dbReference type="InterPro" id="IPR001789">
    <property type="entry name" value="Sig_transdc_resp-reg_receiver"/>
</dbReference>
<evidence type="ECO:0000256" key="4">
    <source>
        <dbReference type="ARBA" id="ARBA00023015"/>
    </source>
</evidence>
<dbReference type="SUPFAM" id="SSF46894">
    <property type="entry name" value="C-terminal effector domain of the bipartite response regulators"/>
    <property type="match status" value="1"/>
</dbReference>
<keyword evidence="6" id="KW-0804">Transcription</keyword>
<evidence type="ECO:0000313" key="12">
    <source>
        <dbReference type="Proteomes" id="UP000247978"/>
    </source>
</evidence>
<comment type="caution">
    <text evidence="11">The sequence shown here is derived from an EMBL/GenBank/DDBJ whole genome shotgun (WGS) entry which is preliminary data.</text>
</comment>
<dbReference type="GO" id="GO:0005829">
    <property type="term" value="C:cytosol"/>
    <property type="evidence" value="ECO:0007669"/>
    <property type="project" value="TreeGrafter"/>
</dbReference>
<evidence type="ECO:0000259" key="9">
    <source>
        <dbReference type="PROSITE" id="PS50110"/>
    </source>
</evidence>
<sequence length="228" mass="26779">MKQLVLVVEDDELIRNLIQFYLEKNKYEVITAKDGEEAKELFLQFHPCLIILDLMLPKISGEEICHWIRQDLNNSEVSIIMATAKSQIGDKIEGLKMGADHYVTKPFNPDELIAHVEALLRRTGQFCQKVTYDGLCIMPRKREVLLYDQSIYLTKHEFELLYYLMSHPNIVFTREQLVNQLYAYDDQHILDRTIDAHIKKIREKIEETPAKPKRIQTVRGTGYKFVHE</sequence>
<dbReference type="InterPro" id="IPR039420">
    <property type="entry name" value="WalR-like"/>
</dbReference>
<comment type="subcellular location">
    <subcellularLocation>
        <location evidence="1">Cytoplasm</location>
    </subcellularLocation>
</comment>